<comment type="caution">
    <text evidence="4">The sequence shown here is derived from an EMBL/GenBank/DDBJ whole genome shotgun (WGS) entry which is preliminary data.</text>
</comment>
<dbReference type="Pfam" id="PF02230">
    <property type="entry name" value="Abhydrolase_2"/>
    <property type="match status" value="1"/>
</dbReference>
<dbReference type="PATRIC" id="fig|1612624.7.peg.4933"/>
<comment type="similarity">
    <text evidence="1">Belongs to the AB hydrolase superfamily. AB hydrolase 2 family.</text>
</comment>
<reference evidence="4 5" key="1">
    <citation type="journal article" date="2016" name="Syst. Appl. Microbiol.">
        <title>Pararhizobium polonicum sp. nov. isolated from tumors on stone fruit rootstocks.</title>
        <authorList>
            <person name="Pulawska J."/>
            <person name="Kuzmanovic N."/>
            <person name="Willems A."/>
            <person name="Pothier J.F."/>
        </authorList>
    </citation>
    <scope>NUCLEOTIDE SEQUENCE [LARGE SCALE GENOMIC DNA]</scope>
    <source>
        <strain evidence="4 5">F5.1</strain>
    </source>
</reference>
<dbReference type="AlphaFoldDB" id="A0A1C7NZR4"/>
<dbReference type="RefSeq" id="WP_068954971.1">
    <property type="nucleotide sequence ID" value="NZ_LGLV01000009.1"/>
</dbReference>
<dbReference type="InterPro" id="IPR050565">
    <property type="entry name" value="LYPA1-2/EST-like"/>
</dbReference>
<evidence type="ECO:0000313" key="5">
    <source>
        <dbReference type="Proteomes" id="UP000093111"/>
    </source>
</evidence>
<proteinExistence type="inferred from homology"/>
<dbReference type="InterPro" id="IPR003140">
    <property type="entry name" value="PLipase/COase/thioEstase"/>
</dbReference>
<gene>
    <name evidence="4" type="ORF">ADU59_15085</name>
</gene>
<dbReference type="PANTHER" id="PTHR10655">
    <property type="entry name" value="LYSOPHOSPHOLIPASE-RELATED"/>
    <property type="match status" value="1"/>
</dbReference>
<dbReference type="EMBL" id="LGLV01000009">
    <property type="protein sequence ID" value="OBZ94523.1"/>
    <property type="molecule type" value="Genomic_DNA"/>
</dbReference>
<dbReference type="SUPFAM" id="SSF53474">
    <property type="entry name" value="alpha/beta-Hydrolases"/>
    <property type="match status" value="1"/>
</dbReference>
<dbReference type="Proteomes" id="UP000093111">
    <property type="component" value="Unassembled WGS sequence"/>
</dbReference>
<evidence type="ECO:0000256" key="2">
    <source>
        <dbReference type="ARBA" id="ARBA00022801"/>
    </source>
</evidence>
<dbReference type="Gene3D" id="3.40.50.1820">
    <property type="entry name" value="alpha/beta hydrolase"/>
    <property type="match status" value="1"/>
</dbReference>
<dbReference type="OrthoDB" id="9801763at2"/>
<evidence type="ECO:0000259" key="3">
    <source>
        <dbReference type="Pfam" id="PF02230"/>
    </source>
</evidence>
<accession>A0A1C7NZR4</accession>
<dbReference type="PANTHER" id="PTHR10655:SF17">
    <property type="entry name" value="LYSOPHOSPHOLIPASE-LIKE PROTEIN 1"/>
    <property type="match status" value="1"/>
</dbReference>
<keyword evidence="5" id="KW-1185">Reference proteome</keyword>
<dbReference type="InterPro" id="IPR029058">
    <property type="entry name" value="AB_hydrolase_fold"/>
</dbReference>
<organism evidence="4 5">
    <name type="scientific">Pararhizobium polonicum</name>
    <dbReference type="NCBI Taxonomy" id="1612624"/>
    <lineage>
        <taxon>Bacteria</taxon>
        <taxon>Pseudomonadati</taxon>
        <taxon>Pseudomonadota</taxon>
        <taxon>Alphaproteobacteria</taxon>
        <taxon>Hyphomicrobiales</taxon>
        <taxon>Rhizobiaceae</taxon>
        <taxon>Rhizobium/Agrobacterium group</taxon>
        <taxon>Pararhizobium</taxon>
    </lineage>
</organism>
<dbReference type="STRING" id="1612624.ADU59_15085"/>
<evidence type="ECO:0000313" key="4">
    <source>
        <dbReference type="EMBL" id="OBZ94523.1"/>
    </source>
</evidence>
<dbReference type="GO" id="GO:0016787">
    <property type="term" value="F:hydrolase activity"/>
    <property type="evidence" value="ECO:0007669"/>
    <property type="project" value="UniProtKB-KW"/>
</dbReference>
<sequence>MATHDAPLRLGVSPGEAKVLCVFVHGRTQAPEDMHEQVVGRLKSAGIAFVLPRAAGNSWYDARAVDPLTDGARRQLDASLIHLRQIVTDFVRDAGRPLPMLVGGFSQGACLTLEYAMKYGPWDGAMVNLTGCRVGTPACDRPFADLDRMPVYLTGSDKDPWIPVEAFAGAAEALGKARAELRCDIFPDRAHEASDTEVAQLDAMLSALASGRKPFRPAAG</sequence>
<keyword evidence="2" id="KW-0378">Hydrolase</keyword>
<name>A0A1C7NZR4_9HYPH</name>
<evidence type="ECO:0000256" key="1">
    <source>
        <dbReference type="ARBA" id="ARBA00006499"/>
    </source>
</evidence>
<feature type="domain" description="Phospholipase/carboxylesterase/thioesterase" evidence="3">
    <location>
        <begin position="22"/>
        <end position="206"/>
    </location>
</feature>
<protein>
    <submittedName>
        <fullName evidence="4">Phospholipase</fullName>
    </submittedName>
</protein>